<organism evidence="2 3">
    <name type="scientific">Populus trichocarpa</name>
    <name type="common">Western balsam poplar</name>
    <name type="synonym">Populus balsamifera subsp. trichocarpa</name>
    <dbReference type="NCBI Taxonomy" id="3694"/>
    <lineage>
        <taxon>Eukaryota</taxon>
        <taxon>Viridiplantae</taxon>
        <taxon>Streptophyta</taxon>
        <taxon>Embryophyta</taxon>
        <taxon>Tracheophyta</taxon>
        <taxon>Spermatophyta</taxon>
        <taxon>Magnoliopsida</taxon>
        <taxon>eudicotyledons</taxon>
        <taxon>Gunneridae</taxon>
        <taxon>Pentapetalae</taxon>
        <taxon>rosids</taxon>
        <taxon>fabids</taxon>
        <taxon>Malpighiales</taxon>
        <taxon>Salicaceae</taxon>
        <taxon>Saliceae</taxon>
        <taxon>Populus</taxon>
    </lineage>
</organism>
<dbReference type="AlphaFoldDB" id="A0A2K2ATT3"/>
<evidence type="ECO:0000256" key="1">
    <source>
        <dbReference type="SAM" id="MobiDB-lite"/>
    </source>
</evidence>
<feature type="region of interest" description="Disordered" evidence="1">
    <location>
        <begin position="239"/>
        <end position="277"/>
    </location>
</feature>
<evidence type="ECO:0000313" key="2">
    <source>
        <dbReference type="EMBL" id="PNT40937.1"/>
    </source>
</evidence>
<dbReference type="PANTHER" id="PTHR31286:SF180">
    <property type="entry name" value="OS10G0362600 PROTEIN"/>
    <property type="match status" value="1"/>
</dbReference>
<dbReference type="Proteomes" id="UP000006729">
    <property type="component" value="Chromosome 4"/>
</dbReference>
<evidence type="ECO:0000313" key="3">
    <source>
        <dbReference type="Proteomes" id="UP000006729"/>
    </source>
</evidence>
<feature type="compositionally biased region" description="Basic and acidic residues" evidence="1">
    <location>
        <begin position="240"/>
        <end position="261"/>
    </location>
</feature>
<name>A0A2K2ATT3_POPTR</name>
<keyword evidence="3" id="KW-1185">Reference proteome</keyword>
<dbReference type="InterPro" id="IPR040256">
    <property type="entry name" value="At4g02000-like"/>
</dbReference>
<sequence>MFLFEDYSDSDAFEEDEVDYSASEYASRGSSKFFHSPAQIPTVGKLDLPSGGDLMAPPPPLGDSGKSASTAAPPVQHASSSGPYLVYGCPLILKPMPKYFDFSAEDMTKVPVWVKFPNLLLKCWSVQGLSKIASVLGKPLQSDKLTATIEQLSFSRVLIELDLLDDLPCYIPICLPNETLPKFCKHYRVLGHSTGACTKFSTPVDPDIQGSSDMAAPPTGPPQVQRVSAFQRLGMAMHTNEGHNKGKTEVVHTNKGNDKGKTKVVHNNKGNDRENKG</sequence>
<feature type="region of interest" description="Disordered" evidence="1">
    <location>
        <begin position="48"/>
        <end position="80"/>
    </location>
</feature>
<proteinExistence type="predicted"/>
<dbReference type="PANTHER" id="PTHR31286">
    <property type="entry name" value="GLYCINE-RICH CELL WALL STRUCTURAL PROTEIN 1.8-LIKE"/>
    <property type="match status" value="1"/>
</dbReference>
<dbReference type="EMBL" id="CM009293">
    <property type="protein sequence ID" value="PNT40937.1"/>
    <property type="molecule type" value="Genomic_DNA"/>
</dbReference>
<protein>
    <submittedName>
        <fullName evidence="2">Uncharacterized protein</fullName>
    </submittedName>
</protein>
<dbReference type="InParanoid" id="A0A2K2ATT3"/>
<gene>
    <name evidence="2" type="ORF">POPTR_004G128200</name>
</gene>
<reference evidence="2 3" key="1">
    <citation type="journal article" date="2006" name="Science">
        <title>The genome of black cottonwood, Populus trichocarpa (Torr. &amp; Gray).</title>
        <authorList>
            <person name="Tuskan G.A."/>
            <person name="Difazio S."/>
            <person name="Jansson S."/>
            <person name="Bohlmann J."/>
            <person name="Grigoriev I."/>
            <person name="Hellsten U."/>
            <person name="Putnam N."/>
            <person name="Ralph S."/>
            <person name="Rombauts S."/>
            <person name="Salamov A."/>
            <person name="Schein J."/>
            <person name="Sterck L."/>
            <person name="Aerts A."/>
            <person name="Bhalerao R.R."/>
            <person name="Bhalerao R.P."/>
            <person name="Blaudez D."/>
            <person name="Boerjan W."/>
            <person name="Brun A."/>
            <person name="Brunner A."/>
            <person name="Busov V."/>
            <person name="Campbell M."/>
            <person name="Carlson J."/>
            <person name="Chalot M."/>
            <person name="Chapman J."/>
            <person name="Chen G.L."/>
            <person name="Cooper D."/>
            <person name="Coutinho P.M."/>
            <person name="Couturier J."/>
            <person name="Covert S."/>
            <person name="Cronk Q."/>
            <person name="Cunningham R."/>
            <person name="Davis J."/>
            <person name="Degroeve S."/>
            <person name="Dejardin A."/>
            <person name="Depamphilis C."/>
            <person name="Detter J."/>
            <person name="Dirks B."/>
            <person name="Dubchak I."/>
            <person name="Duplessis S."/>
            <person name="Ehlting J."/>
            <person name="Ellis B."/>
            <person name="Gendler K."/>
            <person name="Goodstein D."/>
            <person name="Gribskov M."/>
            <person name="Grimwood J."/>
            <person name="Groover A."/>
            <person name="Gunter L."/>
            <person name="Hamberger B."/>
            <person name="Heinze B."/>
            <person name="Helariutta Y."/>
            <person name="Henrissat B."/>
            <person name="Holligan D."/>
            <person name="Holt R."/>
            <person name="Huang W."/>
            <person name="Islam-Faridi N."/>
            <person name="Jones S."/>
            <person name="Jones-Rhoades M."/>
            <person name="Jorgensen R."/>
            <person name="Joshi C."/>
            <person name="Kangasjarvi J."/>
            <person name="Karlsson J."/>
            <person name="Kelleher C."/>
            <person name="Kirkpatrick R."/>
            <person name="Kirst M."/>
            <person name="Kohler A."/>
            <person name="Kalluri U."/>
            <person name="Larimer F."/>
            <person name="Leebens-Mack J."/>
            <person name="Leple J.C."/>
            <person name="Locascio P."/>
            <person name="Lou Y."/>
            <person name="Lucas S."/>
            <person name="Martin F."/>
            <person name="Montanini B."/>
            <person name="Napoli C."/>
            <person name="Nelson D.R."/>
            <person name="Nelson C."/>
            <person name="Nieminen K."/>
            <person name="Nilsson O."/>
            <person name="Pereda V."/>
            <person name="Peter G."/>
            <person name="Philippe R."/>
            <person name="Pilate G."/>
            <person name="Poliakov A."/>
            <person name="Razumovskaya J."/>
            <person name="Richardson P."/>
            <person name="Rinaldi C."/>
            <person name="Ritland K."/>
            <person name="Rouze P."/>
            <person name="Ryaboy D."/>
            <person name="Schmutz J."/>
            <person name="Schrader J."/>
            <person name="Segerman B."/>
            <person name="Shin H."/>
            <person name="Siddiqui A."/>
            <person name="Sterky F."/>
            <person name="Terry A."/>
            <person name="Tsai C.J."/>
            <person name="Uberbacher E."/>
            <person name="Unneberg P."/>
            <person name="Vahala J."/>
            <person name="Wall K."/>
            <person name="Wessler S."/>
            <person name="Yang G."/>
            <person name="Yin T."/>
            <person name="Douglas C."/>
            <person name="Marra M."/>
            <person name="Sandberg G."/>
            <person name="Van de Peer Y."/>
            <person name="Rokhsar D."/>
        </authorList>
    </citation>
    <scope>NUCLEOTIDE SEQUENCE [LARGE SCALE GENOMIC DNA]</scope>
    <source>
        <strain evidence="3">cv. Nisqually</strain>
    </source>
</reference>
<accession>A0A2K2ATT3</accession>